<protein>
    <submittedName>
        <fullName evidence="6">Unannotated protein</fullName>
    </submittedName>
</protein>
<comment type="similarity">
    <text evidence="1">Belongs to the LysR transcriptional regulatory family.</text>
</comment>
<dbReference type="PRINTS" id="PR00039">
    <property type="entry name" value="HTHLYSR"/>
</dbReference>
<dbReference type="SUPFAM" id="SSF46785">
    <property type="entry name" value="Winged helix' DNA-binding domain"/>
    <property type="match status" value="1"/>
</dbReference>
<keyword evidence="4" id="KW-0804">Transcription</keyword>
<dbReference type="EMBL" id="CAFBOZ010000264">
    <property type="protein sequence ID" value="CAB5019180.1"/>
    <property type="molecule type" value="Genomic_DNA"/>
</dbReference>
<reference evidence="6" key="1">
    <citation type="submission" date="2020-05" db="EMBL/GenBank/DDBJ databases">
        <authorList>
            <person name="Chiriac C."/>
            <person name="Salcher M."/>
            <person name="Ghai R."/>
            <person name="Kavagutti S V."/>
        </authorList>
    </citation>
    <scope>NUCLEOTIDE SEQUENCE</scope>
</reference>
<dbReference type="InterPro" id="IPR036390">
    <property type="entry name" value="WH_DNA-bd_sf"/>
</dbReference>
<dbReference type="InterPro" id="IPR005119">
    <property type="entry name" value="LysR_subst-bd"/>
</dbReference>
<dbReference type="PANTHER" id="PTHR30419:SF8">
    <property type="entry name" value="NITROGEN ASSIMILATION TRANSCRIPTIONAL ACTIVATOR-RELATED"/>
    <property type="match status" value="1"/>
</dbReference>
<dbReference type="Pfam" id="PF03466">
    <property type="entry name" value="LysR_substrate"/>
    <property type="match status" value="1"/>
</dbReference>
<evidence type="ECO:0000256" key="3">
    <source>
        <dbReference type="ARBA" id="ARBA00023125"/>
    </source>
</evidence>
<keyword evidence="2" id="KW-0805">Transcription regulation</keyword>
<dbReference type="FunFam" id="1.10.10.10:FF:000001">
    <property type="entry name" value="LysR family transcriptional regulator"/>
    <property type="match status" value="1"/>
</dbReference>
<dbReference type="Gene3D" id="1.10.10.10">
    <property type="entry name" value="Winged helix-like DNA-binding domain superfamily/Winged helix DNA-binding domain"/>
    <property type="match status" value="1"/>
</dbReference>
<dbReference type="GO" id="GO:0005829">
    <property type="term" value="C:cytosol"/>
    <property type="evidence" value="ECO:0007669"/>
    <property type="project" value="TreeGrafter"/>
</dbReference>
<accession>A0A6J7J0D6</accession>
<name>A0A6J7J0D6_9ZZZZ</name>
<dbReference type="GO" id="GO:0003677">
    <property type="term" value="F:DNA binding"/>
    <property type="evidence" value="ECO:0007669"/>
    <property type="project" value="UniProtKB-KW"/>
</dbReference>
<feature type="domain" description="HTH lysR-type" evidence="5">
    <location>
        <begin position="11"/>
        <end position="68"/>
    </location>
</feature>
<dbReference type="Gene3D" id="3.40.190.290">
    <property type="match status" value="1"/>
</dbReference>
<dbReference type="InterPro" id="IPR050950">
    <property type="entry name" value="HTH-type_LysR_regulators"/>
</dbReference>
<keyword evidence="3" id="KW-0238">DNA-binding</keyword>
<dbReference type="SUPFAM" id="SSF53850">
    <property type="entry name" value="Periplasmic binding protein-like II"/>
    <property type="match status" value="1"/>
</dbReference>
<dbReference type="EMBL" id="CAFBNF010000041">
    <property type="protein sequence ID" value="CAB4936480.1"/>
    <property type="molecule type" value="Genomic_DNA"/>
</dbReference>
<evidence type="ECO:0000259" key="5">
    <source>
        <dbReference type="PROSITE" id="PS50931"/>
    </source>
</evidence>
<evidence type="ECO:0000313" key="6">
    <source>
        <dbReference type="EMBL" id="CAB4936480.1"/>
    </source>
</evidence>
<proteinExistence type="inferred from homology"/>
<evidence type="ECO:0000313" key="7">
    <source>
        <dbReference type="EMBL" id="CAB5019180.1"/>
    </source>
</evidence>
<sequence>MTSSRLLDGRLKIRHLILAVAVADHGTILRAAEHLRVTQPAVSRGLHELEEILQARLFERGPRGVRSTPAGDVFLEHARAVVAQLILAGERVKDVSSGTVGTVTVGTTLAGTNRLLPMAVESFKREYPRAGVVIHEATPDSLGVQVLGGSVDLVVGRITAEAQDPRIERVSLYREQIRVVVARDHAAASLSVPTLESLVDCSWIMPVAQTSLRGELERAFEAHGIQTPHNRIECTSILTLRTLIADYGYVGVLPELVARDDERLVMLPIRLEGVSRTVGFSRLRSLPATPVASAFITALRKAGQVISDSLLREG</sequence>
<gene>
    <name evidence="6" type="ORF">UFOPK3773_00567</name>
    <name evidence="7" type="ORF">UFOPK3992_01607</name>
</gene>
<organism evidence="6">
    <name type="scientific">freshwater metagenome</name>
    <dbReference type="NCBI Taxonomy" id="449393"/>
    <lineage>
        <taxon>unclassified sequences</taxon>
        <taxon>metagenomes</taxon>
        <taxon>ecological metagenomes</taxon>
    </lineage>
</organism>
<dbReference type="AlphaFoldDB" id="A0A6J7J0D6"/>
<evidence type="ECO:0000256" key="4">
    <source>
        <dbReference type="ARBA" id="ARBA00023163"/>
    </source>
</evidence>
<dbReference type="PROSITE" id="PS50931">
    <property type="entry name" value="HTH_LYSR"/>
    <property type="match status" value="1"/>
</dbReference>
<dbReference type="Pfam" id="PF00126">
    <property type="entry name" value="HTH_1"/>
    <property type="match status" value="1"/>
</dbReference>
<dbReference type="InterPro" id="IPR000847">
    <property type="entry name" value="LysR_HTH_N"/>
</dbReference>
<evidence type="ECO:0000256" key="1">
    <source>
        <dbReference type="ARBA" id="ARBA00009437"/>
    </source>
</evidence>
<dbReference type="InterPro" id="IPR036388">
    <property type="entry name" value="WH-like_DNA-bd_sf"/>
</dbReference>
<dbReference type="GO" id="GO:0003700">
    <property type="term" value="F:DNA-binding transcription factor activity"/>
    <property type="evidence" value="ECO:0007669"/>
    <property type="project" value="InterPro"/>
</dbReference>
<evidence type="ECO:0000256" key="2">
    <source>
        <dbReference type="ARBA" id="ARBA00023015"/>
    </source>
</evidence>
<dbReference type="PANTHER" id="PTHR30419">
    <property type="entry name" value="HTH-TYPE TRANSCRIPTIONAL REGULATOR YBHD"/>
    <property type="match status" value="1"/>
</dbReference>